<accession>A0ABU9VC46</accession>
<name>A0ABU9VC46_9ENTR</name>
<keyword evidence="2" id="KW-1185">Reference proteome</keyword>
<comment type="caution">
    <text evidence="1">The sequence shown here is derived from an EMBL/GenBank/DDBJ whole genome shotgun (WGS) entry which is preliminary data.</text>
</comment>
<dbReference type="SUPFAM" id="SSF54001">
    <property type="entry name" value="Cysteine proteinases"/>
    <property type="match status" value="1"/>
</dbReference>
<protein>
    <submittedName>
        <fullName evidence="1">Nitrite transporter</fullName>
    </submittedName>
</protein>
<dbReference type="Proteomes" id="UP001411173">
    <property type="component" value="Unassembled WGS sequence"/>
</dbReference>
<dbReference type="InterPro" id="IPR038765">
    <property type="entry name" value="Papain-like_cys_pep_sf"/>
</dbReference>
<reference evidence="1 2" key="1">
    <citation type="submission" date="2024-02" db="EMBL/GenBank/DDBJ databases">
        <title>Whole genome of MDR Enterobacteriaceae from southern Thailand.</title>
        <authorList>
            <person name="Surachat K."/>
        </authorList>
    </citation>
    <scope>NUCLEOTIDE SEQUENCE [LARGE SCALE GENOMIC DNA]</scope>
    <source>
        <strain evidence="1 2">PSU_29</strain>
    </source>
</reference>
<dbReference type="RefSeq" id="WP_343194997.1">
    <property type="nucleotide sequence ID" value="NZ_JBCIVJ010000044.1"/>
</dbReference>
<evidence type="ECO:0000313" key="1">
    <source>
        <dbReference type="EMBL" id="MEN0582262.1"/>
    </source>
</evidence>
<dbReference type="EMBL" id="JBCIVJ010000044">
    <property type="protein sequence ID" value="MEN0582262.1"/>
    <property type="molecule type" value="Genomic_DNA"/>
</dbReference>
<dbReference type="Gene3D" id="3.90.1720.10">
    <property type="entry name" value="endopeptidase domain like (from Nostoc punctiforme)"/>
    <property type="match status" value="1"/>
</dbReference>
<gene>
    <name evidence="1" type="ORF">AAIG39_25160</name>
</gene>
<evidence type="ECO:0000313" key="2">
    <source>
        <dbReference type="Proteomes" id="UP001411173"/>
    </source>
</evidence>
<proteinExistence type="predicted"/>
<organism evidence="1 2">
    <name type="scientific">Phytobacter palmae</name>
    <dbReference type="NCBI Taxonomy" id="1855371"/>
    <lineage>
        <taxon>Bacteria</taxon>
        <taxon>Pseudomonadati</taxon>
        <taxon>Pseudomonadota</taxon>
        <taxon>Gammaproteobacteria</taxon>
        <taxon>Enterobacterales</taxon>
        <taxon>Enterobacteriaceae</taxon>
        <taxon>Phytobacter</taxon>
    </lineage>
</organism>
<sequence length="126" mass="14183">MFNIDKYLTVKWRMGGRVYPILDCYGIVHEVRKDLGLPAWPVFEGVIKEGDSMDATARGVIRDATRCGPEHGAVAACYKGGMISHVGIVVLLDGQLQVIESNPRNNVTILPLARFERRYVKVEYYQ</sequence>